<comment type="caution">
    <text evidence="1">The sequence shown here is derived from an EMBL/GenBank/DDBJ whole genome shotgun (WGS) entry which is preliminary data.</text>
</comment>
<keyword evidence="2" id="KW-1185">Reference proteome</keyword>
<dbReference type="AlphaFoldDB" id="A0ABD1XVW6"/>
<sequence>MASVGDDSDQPYDRALPFSELNRVIDVVMAESLRVVNLDEESPDRSPPNLPREKWRPTIITAFSGNHFPVGSLLLRSLAKAGKEAADAGMFNISVVVYSMEEFNSTLRGIFDCVVREMNEVYHIPTEARVFNFSAVPEWMRLDPLPTSNSTGEYAWKVLIIHQNCDASSVGITLEKYEKVMRPWYECSNTRQCIAPGGSSRANHRQDQSALTIISA</sequence>
<evidence type="ECO:0000313" key="1">
    <source>
        <dbReference type="EMBL" id="KAL2612056.1"/>
    </source>
</evidence>
<dbReference type="PANTHER" id="PTHR31389:SF9">
    <property type="match status" value="1"/>
</dbReference>
<dbReference type="PANTHER" id="PTHR31389">
    <property type="entry name" value="LD39211P"/>
    <property type="match status" value="1"/>
</dbReference>
<name>A0ABD1XVW6_9MARC</name>
<dbReference type="Proteomes" id="UP001605036">
    <property type="component" value="Unassembled WGS sequence"/>
</dbReference>
<evidence type="ECO:0000313" key="2">
    <source>
        <dbReference type="Proteomes" id="UP001605036"/>
    </source>
</evidence>
<accession>A0ABD1XVW6</accession>
<organism evidence="1 2">
    <name type="scientific">Riccia fluitans</name>
    <dbReference type="NCBI Taxonomy" id="41844"/>
    <lineage>
        <taxon>Eukaryota</taxon>
        <taxon>Viridiplantae</taxon>
        <taxon>Streptophyta</taxon>
        <taxon>Embryophyta</taxon>
        <taxon>Marchantiophyta</taxon>
        <taxon>Marchantiopsida</taxon>
        <taxon>Marchantiidae</taxon>
        <taxon>Marchantiales</taxon>
        <taxon>Ricciaceae</taxon>
        <taxon>Riccia</taxon>
    </lineage>
</organism>
<reference evidence="1 2" key="1">
    <citation type="submission" date="2024-09" db="EMBL/GenBank/DDBJ databases">
        <title>Chromosome-scale assembly of Riccia fluitans.</title>
        <authorList>
            <person name="Paukszto L."/>
            <person name="Sawicki J."/>
            <person name="Karawczyk K."/>
            <person name="Piernik-Szablinska J."/>
            <person name="Szczecinska M."/>
            <person name="Mazdziarz M."/>
        </authorList>
    </citation>
    <scope>NUCLEOTIDE SEQUENCE [LARGE SCALE GENOMIC DNA]</scope>
    <source>
        <strain evidence="1">Rf_01</strain>
        <tissue evidence="1">Aerial parts of the thallus</tissue>
    </source>
</reference>
<proteinExistence type="predicted"/>
<dbReference type="EMBL" id="JBHFFA010000007">
    <property type="protein sequence ID" value="KAL2612056.1"/>
    <property type="molecule type" value="Genomic_DNA"/>
</dbReference>
<protein>
    <submittedName>
        <fullName evidence="1">Uncharacterized protein</fullName>
    </submittedName>
</protein>
<gene>
    <name evidence="1" type="ORF">R1flu_023748</name>
</gene>